<feature type="region of interest" description="Disordered" evidence="1">
    <location>
        <begin position="221"/>
        <end position="313"/>
    </location>
</feature>
<feature type="compositionally biased region" description="Low complexity" evidence="1">
    <location>
        <begin position="252"/>
        <end position="266"/>
    </location>
</feature>
<feature type="region of interest" description="Disordered" evidence="1">
    <location>
        <begin position="576"/>
        <end position="661"/>
    </location>
</feature>
<feature type="compositionally biased region" description="Low complexity" evidence="1">
    <location>
        <begin position="344"/>
        <end position="354"/>
    </location>
</feature>
<reference evidence="2 3" key="1">
    <citation type="journal article" date="2012" name="Genome Biol.">
        <title>Genome and low-iron response of an oceanic diatom adapted to chronic iron limitation.</title>
        <authorList>
            <person name="Lommer M."/>
            <person name="Specht M."/>
            <person name="Roy A.S."/>
            <person name="Kraemer L."/>
            <person name="Andreson R."/>
            <person name="Gutowska M.A."/>
            <person name="Wolf J."/>
            <person name="Bergner S.V."/>
            <person name="Schilhabel M.B."/>
            <person name="Klostermeier U.C."/>
            <person name="Beiko R.G."/>
            <person name="Rosenstiel P."/>
            <person name="Hippler M."/>
            <person name="Laroche J."/>
        </authorList>
    </citation>
    <scope>NUCLEOTIDE SEQUENCE [LARGE SCALE GENOMIC DNA]</scope>
    <source>
        <strain evidence="2 3">CCMP1005</strain>
    </source>
</reference>
<feature type="compositionally biased region" description="Polar residues" evidence="1">
    <location>
        <begin position="70"/>
        <end position="79"/>
    </location>
</feature>
<feature type="compositionally biased region" description="Low complexity" evidence="1">
    <location>
        <begin position="613"/>
        <end position="629"/>
    </location>
</feature>
<organism evidence="2 3">
    <name type="scientific">Thalassiosira oceanica</name>
    <name type="common">Marine diatom</name>
    <dbReference type="NCBI Taxonomy" id="159749"/>
    <lineage>
        <taxon>Eukaryota</taxon>
        <taxon>Sar</taxon>
        <taxon>Stramenopiles</taxon>
        <taxon>Ochrophyta</taxon>
        <taxon>Bacillariophyta</taxon>
        <taxon>Coscinodiscophyceae</taxon>
        <taxon>Thalassiosirophycidae</taxon>
        <taxon>Thalassiosirales</taxon>
        <taxon>Thalassiosiraceae</taxon>
        <taxon>Thalassiosira</taxon>
    </lineage>
</organism>
<dbReference type="AlphaFoldDB" id="K0TCM3"/>
<feature type="region of interest" description="Disordered" evidence="1">
    <location>
        <begin position="492"/>
        <end position="523"/>
    </location>
</feature>
<sequence length="719" mass="76877">MKKNKHHRSRLTASAPGASENDVRNNTTYGYQSNKLPSSNGQNSKLHVKQDGLIDPQFHSGNGAPRRPQGVNSFDSQFYSDRDESSQPQHSKPGGSGNQQQQSSSVASASNAAGYQGQQQRYPRNAGINRRPNQEDSSMAIVQKNHRLAKELSDLRVRYREETKVVSRLTMENMNLASRCREAISQVASMKKEIVVYQKRQSEWNTLQKEVMALRKQIDKNVGGGNGGKDAIGGGAGITTSLGGEDKKQQTPSASSSAVPSPANANEPERKRSISPGTDLDRIMQQQFRKESAKGIGTSSTSPGNASSVTATVAKDENKDGLVKSIATAINRSSTSSTAKRENSGASTNSNIASSNTKIPISLRSNSSAQQADDEFDADIDMVDFFAKSQLAMEEESSSSSAAEPGGHLGSRTHSRKSATSKSMDETMPSDISSPIAPKKKGGGGGEDSLLSSLDAFEASFASAFPETSFSLTSDTQSSAKLDMSFEVPDFDPFFKTPNAKDHNNPSTNTPTSTSSRSKRSQMQDLFPESAMQFKSTPKVDVTFDPSPASFASIGELNMSNGVAGRRVVKSISDTKVAPATTGAADSSQQKQRTKALSPHSMSHEIEQLDAIANKATESSTANSSETASGGDGVGNTFSARARRRVKQPVSYAEPSTKSKLRRGDVLFPKVDAAAAKIGGRVSPSPRISISPSSELDRIMSEKFSKQLENNLPDVPPPE</sequence>
<dbReference type="Proteomes" id="UP000266841">
    <property type="component" value="Unassembled WGS sequence"/>
</dbReference>
<accession>K0TCM3</accession>
<feature type="compositionally biased region" description="Low complexity" evidence="1">
    <location>
        <begin position="505"/>
        <end position="516"/>
    </location>
</feature>
<evidence type="ECO:0000313" key="3">
    <source>
        <dbReference type="Proteomes" id="UP000266841"/>
    </source>
</evidence>
<feature type="region of interest" description="Disordered" evidence="1">
    <location>
        <begin position="332"/>
        <end position="354"/>
    </location>
</feature>
<evidence type="ECO:0000256" key="1">
    <source>
        <dbReference type="SAM" id="MobiDB-lite"/>
    </source>
</evidence>
<gene>
    <name evidence="2" type="ORF">THAOC_10632</name>
</gene>
<feature type="compositionally biased region" description="Polar residues" evidence="1">
    <location>
        <begin position="24"/>
        <end position="45"/>
    </location>
</feature>
<feature type="compositionally biased region" description="Low complexity" evidence="1">
    <location>
        <begin position="98"/>
        <end position="114"/>
    </location>
</feature>
<protein>
    <submittedName>
        <fullName evidence="2">Uncharacterized protein</fullName>
    </submittedName>
</protein>
<dbReference type="OrthoDB" id="48091at2759"/>
<feature type="compositionally biased region" description="Basic residues" evidence="1">
    <location>
        <begin position="1"/>
        <end position="10"/>
    </location>
</feature>
<feature type="compositionally biased region" description="Polar residues" evidence="1">
    <location>
        <begin position="297"/>
        <end position="311"/>
    </location>
</feature>
<feature type="compositionally biased region" description="Gly residues" evidence="1">
    <location>
        <begin position="222"/>
        <end position="237"/>
    </location>
</feature>
<feature type="region of interest" description="Disordered" evidence="1">
    <location>
        <begin position="1"/>
        <end position="135"/>
    </location>
</feature>
<name>K0TCM3_THAOC</name>
<proteinExistence type="predicted"/>
<evidence type="ECO:0000313" key="2">
    <source>
        <dbReference type="EMBL" id="EJK68212.1"/>
    </source>
</evidence>
<comment type="caution">
    <text evidence="2">The sequence shown here is derived from an EMBL/GenBank/DDBJ whole genome shotgun (WGS) entry which is preliminary data.</text>
</comment>
<keyword evidence="3" id="KW-1185">Reference proteome</keyword>
<dbReference type="eggNOG" id="ENOG502SWEG">
    <property type="taxonomic scope" value="Eukaryota"/>
</dbReference>
<feature type="region of interest" description="Disordered" evidence="1">
    <location>
        <begin position="394"/>
        <end position="450"/>
    </location>
</feature>
<dbReference type="EMBL" id="AGNL01011764">
    <property type="protein sequence ID" value="EJK68212.1"/>
    <property type="molecule type" value="Genomic_DNA"/>
</dbReference>